<evidence type="ECO:0000313" key="2">
    <source>
        <dbReference type="EMBL" id="CFS11222.1"/>
    </source>
</evidence>
<gene>
    <name evidence="2" type="ORF">ERS007657_04077</name>
</gene>
<accession>A0A654U6P2</accession>
<name>A0A654U6P2_MYCTX</name>
<reference evidence="2 3" key="1">
    <citation type="submission" date="2015-03" db="EMBL/GenBank/DDBJ databases">
        <authorList>
            <consortium name="Pathogen Informatics"/>
        </authorList>
    </citation>
    <scope>NUCLEOTIDE SEQUENCE [LARGE SCALE GENOMIC DNA]</scope>
    <source>
        <strain evidence="2 3">C09601061</strain>
    </source>
</reference>
<evidence type="ECO:0000313" key="3">
    <source>
        <dbReference type="Proteomes" id="UP000046680"/>
    </source>
</evidence>
<organism evidence="2 3">
    <name type="scientific">Mycobacterium tuberculosis</name>
    <dbReference type="NCBI Taxonomy" id="1773"/>
    <lineage>
        <taxon>Bacteria</taxon>
        <taxon>Bacillati</taxon>
        <taxon>Actinomycetota</taxon>
        <taxon>Actinomycetes</taxon>
        <taxon>Mycobacteriales</taxon>
        <taxon>Mycobacteriaceae</taxon>
        <taxon>Mycobacterium</taxon>
        <taxon>Mycobacterium tuberculosis complex</taxon>
    </lineage>
</organism>
<feature type="region of interest" description="Disordered" evidence="1">
    <location>
        <begin position="93"/>
        <end position="141"/>
    </location>
</feature>
<protein>
    <submittedName>
        <fullName evidence="2">Uncharacterized protein</fullName>
    </submittedName>
</protein>
<dbReference type="EMBL" id="CGCX01002386">
    <property type="protein sequence ID" value="CFS11222.1"/>
    <property type="molecule type" value="Genomic_DNA"/>
</dbReference>
<dbReference type="AlphaFoldDB" id="A0A654U6P2"/>
<feature type="region of interest" description="Disordered" evidence="1">
    <location>
        <begin position="1"/>
        <end position="26"/>
    </location>
</feature>
<proteinExistence type="predicted"/>
<dbReference type="Proteomes" id="UP000046680">
    <property type="component" value="Unassembled WGS sequence"/>
</dbReference>
<evidence type="ECO:0000256" key="1">
    <source>
        <dbReference type="SAM" id="MobiDB-lite"/>
    </source>
</evidence>
<sequence>METTPAALSYSRRNDTGPLAVPPVEATRSPAGRRWLNAYPVPPPARCSSAACPSVAKIDCSESSIGRTKQPASSPRSVPEFINVGEFGRNSRLRNSVANRSAHRLDEPGSYWSSAAATQRADRSISSPVDSAGRPRSSCSR</sequence>